<name>A0A7R7WC69_ASPKA</name>
<dbReference type="RefSeq" id="XP_041544038.1">
    <property type="nucleotide sequence ID" value="XM_041690455.1"/>
</dbReference>
<dbReference type="KEGG" id="aluc:AKAW2_50617A"/>
<sequence>MIWVLFFRTISSIEYMPGNDLIVGTKLYRPRGLELKRFFTTDDGKREGRESSRMQEKQHLVNDRRNMKPPKEPQKWQSLVQSTLNRSESVNQDAILVFSITHRASKAWVIVTS</sequence>
<gene>
    <name evidence="2" type="ORF">AKAW2_50617A</name>
</gene>
<evidence type="ECO:0000313" key="2">
    <source>
        <dbReference type="EMBL" id="BCS00276.1"/>
    </source>
</evidence>
<feature type="region of interest" description="Disordered" evidence="1">
    <location>
        <begin position="43"/>
        <end position="73"/>
    </location>
</feature>
<organism evidence="2 3">
    <name type="scientific">Aspergillus kawachii</name>
    <name type="common">White koji mold</name>
    <name type="synonym">Aspergillus awamori var. kawachi</name>
    <dbReference type="NCBI Taxonomy" id="1069201"/>
    <lineage>
        <taxon>Eukaryota</taxon>
        <taxon>Fungi</taxon>
        <taxon>Dikarya</taxon>
        <taxon>Ascomycota</taxon>
        <taxon>Pezizomycotina</taxon>
        <taxon>Eurotiomycetes</taxon>
        <taxon>Eurotiomycetidae</taxon>
        <taxon>Eurotiales</taxon>
        <taxon>Aspergillaceae</taxon>
        <taxon>Aspergillus</taxon>
        <taxon>Aspergillus subgen. Circumdati</taxon>
    </lineage>
</organism>
<reference evidence="2" key="2">
    <citation type="submission" date="2021-02" db="EMBL/GenBank/DDBJ databases">
        <title>Aspergillus luchuensis mut. kawachii IFO 4304 genome sequence.</title>
        <authorList>
            <person name="Mori K."/>
            <person name="Kadooka C."/>
            <person name="Goto M."/>
            <person name="Futagami T."/>
        </authorList>
    </citation>
    <scope>NUCLEOTIDE SEQUENCE</scope>
    <source>
        <strain evidence="2">IFO 4308</strain>
    </source>
</reference>
<dbReference type="EMBL" id="AP024429">
    <property type="protein sequence ID" value="BCS00276.1"/>
    <property type="molecule type" value="Genomic_DNA"/>
</dbReference>
<protein>
    <submittedName>
        <fullName evidence="2">Uncharacterized protein</fullName>
    </submittedName>
</protein>
<dbReference type="AlphaFoldDB" id="A0A7R7WC69"/>
<proteinExistence type="predicted"/>
<keyword evidence="3" id="KW-1185">Reference proteome</keyword>
<dbReference type="Proteomes" id="UP000661280">
    <property type="component" value="Chromosome 5"/>
</dbReference>
<reference evidence="2" key="1">
    <citation type="submission" date="2021-01" db="EMBL/GenBank/DDBJ databases">
        <authorList>
            <consortium name="Aspergillus luchuensis mut. kawachii IFO 4304 genome sequencing consortium"/>
            <person name="Kazuki M."/>
            <person name="Futagami T."/>
        </authorList>
    </citation>
    <scope>NUCLEOTIDE SEQUENCE</scope>
    <source>
        <strain evidence="2">IFO 4308</strain>
    </source>
</reference>
<dbReference type="GeneID" id="64961597"/>
<accession>A0A7R7WC69</accession>
<evidence type="ECO:0000313" key="3">
    <source>
        <dbReference type="Proteomes" id="UP000661280"/>
    </source>
</evidence>
<evidence type="ECO:0000256" key="1">
    <source>
        <dbReference type="SAM" id="MobiDB-lite"/>
    </source>
</evidence>